<gene>
    <name evidence="2" type="ORF">K432DRAFT_224473</name>
</gene>
<dbReference type="Proteomes" id="UP000250266">
    <property type="component" value="Unassembled WGS sequence"/>
</dbReference>
<organism evidence="2 3">
    <name type="scientific">Lepidopterella palustris CBS 459.81</name>
    <dbReference type="NCBI Taxonomy" id="1314670"/>
    <lineage>
        <taxon>Eukaryota</taxon>
        <taxon>Fungi</taxon>
        <taxon>Dikarya</taxon>
        <taxon>Ascomycota</taxon>
        <taxon>Pezizomycotina</taxon>
        <taxon>Dothideomycetes</taxon>
        <taxon>Pleosporomycetidae</taxon>
        <taxon>Mytilinidiales</taxon>
        <taxon>Argynnaceae</taxon>
        <taxon>Lepidopterella</taxon>
    </lineage>
</organism>
<dbReference type="AlphaFoldDB" id="A0A8E2EE68"/>
<sequence>PAEHGQKTGNLLPRHRPPNPPSIRKHQRRPSAMPATRVRGWVAIYKVRSYHGPLEKAALEAIVRDSNR</sequence>
<protein>
    <submittedName>
        <fullName evidence="2">Uncharacterized protein</fullName>
    </submittedName>
</protein>
<feature type="compositionally biased region" description="Basic residues" evidence="1">
    <location>
        <begin position="13"/>
        <end position="29"/>
    </location>
</feature>
<name>A0A8E2EE68_9PEZI</name>
<dbReference type="EMBL" id="KV744890">
    <property type="protein sequence ID" value="OCK82381.1"/>
    <property type="molecule type" value="Genomic_DNA"/>
</dbReference>
<keyword evidence="3" id="KW-1185">Reference proteome</keyword>
<dbReference type="OrthoDB" id="309640at2759"/>
<evidence type="ECO:0000313" key="3">
    <source>
        <dbReference type="Proteomes" id="UP000250266"/>
    </source>
</evidence>
<evidence type="ECO:0000313" key="2">
    <source>
        <dbReference type="EMBL" id="OCK82381.1"/>
    </source>
</evidence>
<feature type="region of interest" description="Disordered" evidence="1">
    <location>
        <begin position="1"/>
        <end position="35"/>
    </location>
</feature>
<reference evidence="2 3" key="1">
    <citation type="journal article" date="2016" name="Nat. Commun.">
        <title>Ectomycorrhizal ecology is imprinted in the genome of the dominant symbiotic fungus Cenococcum geophilum.</title>
        <authorList>
            <consortium name="DOE Joint Genome Institute"/>
            <person name="Peter M."/>
            <person name="Kohler A."/>
            <person name="Ohm R.A."/>
            <person name="Kuo A."/>
            <person name="Krutzmann J."/>
            <person name="Morin E."/>
            <person name="Arend M."/>
            <person name="Barry K.W."/>
            <person name="Binder M."/>
            <person name="Choi C."/>
            <person name="Clum A."/>
            <person name="Copeland A."/>
            <person name="Grisel N."/>
            <person name="Haridas S."/>
            <person name="Kipfer T."/>
            <person name="LaButti K."/>
            <person name="Lindquist E."/>
            <person name="Lipzen A."/>
            <person name="Maire R."/>
            <person name="Meier B."/>
            <person name="Mihaltcheva S."/>
            <person name="Molinier V."/>
            <person name="Murat C."/>
            <person name="Poggeler S."/>
            <person name="Quandt C.A."/>
            <person name="Sperisen C."/>
            <person name="Tritt A."/>
            <person name="Tisserant E."/>
            <person name="Crous P.W."/>
            <person name="Henrissat B."/>
            <person name="Nehls U."/>
            <person name="Egli S."/>
            <person name="Spatafora J.W."/>
            <person name="Grigoriev I.V."/>
            <person name="Martin F.M."/>
        </authorList>
    </citation>
    <scope>NUCLEOTIDE SEQUENCE [LARGE SCALE GENOMIC DNA]</scope>
    <source>
        <strain evidence="2 3">CBS 459.81</strain>
    </source>
</reference>
<proteinExistence type="predicted"/>
<feature type="non-terminal residue" evidence="2">
    <location>
        <position position="1"/>
    </location>
</feature>
<evidence type="ECO:0000256" key="1">
    <source>
        <dbReference type="SAM" id="MobiDB-lite"/>
    </source>
</evidence>
<accession>A0A8E2EE68</accession>